<dbReference type="Proteomes" id="UP000008888">
    <property type="component" value="Chromosome"/>
</dbReference>
<dbReference type="InterPro" id="IPR005151">
    <property type="entry name" value="Tail-specific_protease"/>
</dbReference>
<dbReference type="AlphaFoldDB" id="G0A575"/>
<dbReference type="GO" id="GO:0030288">
    <property type="term" value="C:outer membrane-bounded periplasmic space"/>
    <property type="evidence" value="ECO:0007669"/>
    <property type="project" value="TreeGrafter"/>
</dbReference>
<organism evidence="2 3">
    <name type="scientific">Methylomonas methanica (strain DSM 25384 / MC09)</name>
    <dbReference type="NCBI Taxonomy" id="857087"/>
    <lineage>
        <taxon>Bacteria</taxon>
        <taxon>Pseudomonadati</taxon>
        <taxon>Pseudomonadota</taxon>
        <taxon>Gammaproteobacteria</taxon>
        <taxon>Methylococcales</taxon>
        <taxon>Methylococcaceae</taxon>
        <taxon>Methylomonas</taxon>
    </lineage>
</organism>
<dbReference type="HOGENOM" id="CLU_688504_0_0_6"/>
<proteinExistence type="predicted"/>
<dbReference type="OrthoDB" id="9758793at2"/>
<dbReference type="CDD" id="cd06567">
    <property type="entry name" value="Peptidase_S41"/>
    <property type="match status" value="1"/>
</dbReference>
<dbReference type="KEGG" id="mmt:Metme_1994"/>
<feature type="domain" description="Tail specific protease" evidence="1">
    <location>
        <begin position="166"/>
        <end position="351"/>
    </location>
</feature>
<evidence type="ECO:0000313" key="2">
    <source>
        <dbReference type="EMBL" id="AEG00405.1"/>
    </source>
</evidence>
<reference evidence="3" key="3">
    <citation type="submission" date="2011-05" db="EMBL/GenBank/DDBJ databases">
        <title>Complete sequence of Methylomonas methanica MC09.</title>
        <authorList>
            <consortium name="US DOE Joint Genome Institute"/>
            <person name="Lucas S."/>
            <person name="Han J."/>
            <person name="Lapidus A."/>
            <person name="Cheng J.-F."/>
            <person name="Goodwin L."/>
            <person name="Pitluck S."/>
            <person name="Peters L."/>
            <person name="Mikhailova N."/>
            <person name="Teshima H."/>
            <person name="Han C."/>
            <person name="Tapia R."/>
            <person name="Land M."/>
            <person name="Hauser L."/>
            <person name="Kyrpides N."/>
            <person name="Ivanova N."/>
            <person name="Pagani I."/>
            <person name="Stein L."/>
            <person name="Woyke T."/>
        </authorList>
    </citation>
    <scope>NUCLEOTIDE SEQUENCE [LARGE SCALE GENOMIC DNA]</scope>
    <source>
        <strain evidence="3">MC09</strain>
    </source>
</reference>
<dbReference type="GO" id="GO:0008236">
    <property type="term" value="F:serine-type peptidase activity"/>
    <property type="evidence" value="ECO:0007669"/>
    <property type="project" value="InterPro"/>
</dbReference>
<dbReference type="SMART" id="SM00245">
    <property type="entry name" value="TSPc"/>
    <property type="match status" value="1"/>
</dbReference>
<dbReference type="Pfam" id="PF03572">
    <property type="entry name" value="Peptidase_S41"/>
    <property type="match status" value="1"/>
</dbReference>
<dbReference type="GO" id="GO:0004175">
    <property type="term" value="F:endopeptidase activity"/>
    <property type="evidence" value="ECO:0007669"/>
    <property type="project" value="TreeGrafter"/>
</dbReference>
<keyword evidence="3" id="KW-1185">Reference proteome</keyword>
<dbReference type="eggNOG" id="COG0793">
    <property type="taxonomic scope" value="Bacteria"/>
</dbReference>
<dbReference type="GO" id="GO:0007165">
    <property type="term" value="P:signal transduction"/>
    <property type="evidence" value="ECO:0007669"/>
    <property type="project" value="TreeGrafter"/>
</dbReference>
<dbReference type="InterPro" id="IPR029045">
    <property type="entry name" value="ClpP/crotonase-like_dom_sf"/>
</dbReference>
<dbReference type="SUPFAM" id="SSF52096">
    <property type="entry name" value="ClpP/crotonase"/>
    <property type="match status" value="1"/>
</dbReference>
<dbReference type="PANTHER" id="PTHR32060">
    <property type="entry name" value="TAIL-SPECIFIC PROTEASE"/>
    <property type="match status" value="1"/>
</dbReference>
<dbReference type="PANTHER" id="PTHR32060:SF30">
    <property type="entry name" value="CARBOXY-TERMINAL PROCESSING PROTEASE CTPA"/>
    <property type="match status" value="1"/>
</dbReference>
<dbReference type="RefSeq" id="WP_013818652.1">
    <property type="nucleotide sequence ID" value="NC_015572.1"/>
</dbReference>
<dbReference type="EMBL" id="CP002738">
    <property type="protein sequence ID" value="AEG00405.1"/>
    <property type="molecule type" value="Genomic_DNA"/>
</dbReference>
<protein>
    <submittedName>
        <fullName evidence="2">Peptidase S41</fullName>
    </submittedName>
</protein>
<reference key="2">
    <citation type="submission" date="2011-05" db="EMBL/GenBank/DDBJ databases">
        <title>Complete genome sequence of the aerobic marine methanotroph Methylomonas methanica MC09.</title>
        <authorList>
            <person name="Boden R."/>
            <person name="Cunliffe M."/>
            <person name="Scanlan J."/>
            <person name="Moussard H."/>
            <person name="Kits K.D."/>
            <person name="Klotz M."/>
            <person name="Jetten M."/>
            <person name="Vuilleumier S."/>
            <person name="Han J."/>
            <person name="Peters L."/>
            <person name="Mikhailova N."/>
            <person name="Teshima H."/>
            <person name="Tapia R."/>
            <person name="Kyrpides N."/>
            <person name="Ivanova N."/>
            <person name="Pagani I."/>
            <person name="Cheng J.-F."/>
            <person name="Goodwin L."/>
            <person name="Han C."/>
            <person name="Hauser L."/>
            <person name="Land M."/>
            <person name="Lapidus A."/>
            <person name="Lucas S."/>
            <person name="Pitluck S."/>
            <person name="Woyke T."/>
            <person name="Stein L.Y."/>
            <person name="Murrell C."/>
        </authorList>
    </citation>
    <scope>NUCLEOTIDE SEQUENCE</scope>
    <source>
        <strain>MC09</strain>
    </source>
</reference>
<evidence type="ECO:0000259" key="1">
    <source>
        <dbReference type="SMART" id="SM00245"/>
    </source>
</evidence>
<name>G0A575_METMM</name>
<reference evidence="2 3" key="1">
    <citation type="journal article" date="2011" name="J. Bacteriol.">
        <title>Complete Genome Sequence of the Aerobic Marine Methanotroph Methylomonas methanica MC09.</title>
        <authorList>
            <person name="Boden R."/>
            <person name="Cunliffe M."/>
            <person name="Scanlan J."/>
            <person name="Moussard H."/>
            <person name="Kits K.D."/>
            <person name="Klotz M.G."/>
            <person name="Jetten M.S."/>
            <person name="Vuilleumier S."/>
            <person name="Han J."/>
            <person name="Peters L."/>
            <person name="Mikhailova N."/>
            <person name="Teshima H."/>
            <person name="Tapia R."/>
            <person name="Kyrpides N."/>
            <person name="Ivanova N."/>
            <person name="Pagani I."/>
            <person name="Cheng J.F."/>
            <person name="Goodwin L."/>
            <person name="Han C."/>
            <person name="Hauser L."/>
            <person name="Land M.L."/>
            <person name="Lapidus A."/>
            <person name="Lucas S."/>
            <person name="Pitluck S."/>
            <person name="Woyke T."/>
            <person name="Stein L."/>
            <person name="Murrell J.C."/>
        </authorList>
    </citation>
    <scope>NUCLEOTIDE SEQUENCE [LARGE SCALE GENOMIC DNA]</scope>
    <source>
        <strain evidence="2 3">MC09</strain>
    </source>
</reference>
<dbReference type="STRING" id="857087.Metme_1994"/>
<sequence>MNYRALKKQIIIIILSFLLSFSISAKDRQIYKPIGSQGLTEIFNKIEKEHLLPIDQSTIFKQGIAALSNFDNDFKFTHTESEIVISYKNQQMKYNIDASLSIGDLIYKIINDAKSLSKLISNIDLNTLETSIIDRAVFSIDGRSYFQQDFRGTTQQEAGRDNFRNSKFHGIDESNITFAQEVKNDILYIRIVDFYNGFERVNETIFSEKLKYNPTLFDIVIDIRGNTGGSLDVIGLYLDLFITDSVVIQESNRTQVPKPEIRTGTATKFPKNRIILLVDGQTSSGAEAFALALRDLRNAKIVGTRTLGDAFVLTVFPLHNGNALAVTTYKILDYKGDFLPNGGINPDICTNMLESECAKNIYTGPRGSNEDMDFLAAKNYLERTRNVPTNQIQPPAESGG</sequence>
<dbReference type="Gene3D" id="3.90.226.10">
    <property type="entry name" value="2-enoyl-CoA Hydratase, Chain A, domain 1"/>
    <property type="match status" value="1"/>
</dbReference>
<dbReference type="GO" id="GO:0006508">
    <property type="term" value="P:proteolysis"/>
    <property type="evidence" value="ECO:0007669"/>
    <property type="project" value="InterPro"/>
</dbReference>
<evidence type="ECO:0000313" key="3">
    <source>
        <dbReference type="Proteomes" id="UP000008888"/>
    </source>
</evidence>
<accession>G0A575</accession>
<gene>
    <name evidence="2" type="ordered locus">Metme_1994</name>
</gene>